<dbReference type="InterPro" id="IPR006026">
    <property type="entry name" value="Peptidase_Metallo"/>
</dbReference>
<reference evidence="3 4" key="1">
    <citation type="submission" date="2024-03" db="EMBL/GenBank/DDBJ databases">
        <title>Novel Streptomyces species of biotechnological and ecological value are a feature of Machair soil.</title>
        <authorList>
            <person name="Prole J.R."/>
            <person name="Goodfellow M."/>
            <person name="Allenby N."/>
            <person name="Ward A.C."/>
        </authorList>
    </citation>
    <scope>NUCLEOTIDE SEQUENCE [LARGE SCALE GENOMIC DNA]</scope>
    <source>
        <strain evidence="3 4">MS1.AVA.1</strain>
    </source>
</reference>
<dbReference type="InterPro" id="IPR024079">
    <property type="entry name" value="MetalloPept_cat_dom_sf"/>
</dbReference>
<dbReference type="SMART" id="SM00235">
    <property type="entry name" value="ZnMc"/>
    <property type="match status" value="1"/>
</dbReference>
<dbReference type="Pfam" id="PF01400">
    <property type="entry name" value="Astacin"/>
    <property type="match status" value="1"/>
</dbReference>
<evidence type="ECO:0000313" key="4">
    <source>
        <dbReference type="Proteomes" id="UP001376459"/>
    </source>
</evidence>
<name>A0ABU8UVB3_9ACTN</name>
<evidence type="ECO:0000313" key="3">
    <source>
        <dbReference type="EMBL" id="MEJ8672855.1"/>
    </source>
</evidence>
<dbReference type="SUPFAM" id="SSF55486">
    <property type="entry name" value="Metalloproteases ('zincins'), catalytic domain"/>
    <property type="match status" value="1"/>
</dbReference>
<dbReference type="Proteomes" id="UP001376459">
    <property type="component" value="Unassembled WGS sequence"/>
</dbReference>
<sequence>MTEPILRPDLSPDRLSAIILSRTKWVNGTVLRYCLLNESDGASAEQLDEVRRAFQDWKDIGIGLEFREVDRPSESEIRIGFRQGDGSWSYVGRDALGISTRERTMNFGWDLTSPHGKATARHEIGHALGFAHEHQNPFAGIEWDDEKVYVTLASPPNNWPREQTFHNILRKLSISEVEGSDWDPESIMEYPFPPGLILRPEKYNREGIPDPLLISEKDRTYIKRWYPPMEDKLSELHPFQSVELDLAAGEQSDFAIVPSETRMYEIGTLGDSDVVIVLFEEVDGELRYFTGEDDSGEDTNARLKVRLFEGRRYVLRTRLYSAWGPGRPRSCSGDRVAEFPLIPSLLTYASPARARPPARVWRLGTTCDAAPERGCQGRRGRPDGRPDHGRWTASLPTLPERQLKRPQSSCPSGGSLVPAAQPVTLPLGP</sequence>
<dbReference type="InterPro" id="IPR001506">
    <property type="entry name" value="Peptidase_M12A"/>
</dbReference>
<keyword evidence="4" id="KW-1185">Reference proteome</keyword>
<evidence type="ECO:0000259" key="2">
    <source>
        <dbReference type="SMART" id="SM00235"/>
    </source>
</evidence>
<feature type="compositionally biased region" description="Basic and acidic residues" evidence="1">
    <location>
        <begin position="380"/>
        <end position="390"/>
    </location>
</feature>
<comment type="caution">
    <text evidence="3">The sequence shown here is derived from an EMBL/GenBank/DDBJ whole genome shotgun (WGS) entry which is preliminary data.</text>
</comment>
<protein>
    <submittedName>
        <fullName evidence="3">M12 family metallopeptidase</fullName>
    </submittedName>
</protein>
<organism evidence="3 4">
    <name type="scientific">Streptomyces machairae</name>
    <dbReference type="NCBI Taxonomy" id="3134109"/>
    <lineage>
        <taxon>Bacteria</taxon>
        <taxon>Bacillati</taxon>
        <taxon>Actinomycetota</taxon>
        <taxon>Actinomycetes</taxon>
        <taxon>Kitasatosporales</taxon>
        <taxon>Streptomycetaceae</taxon>
        <taxon>Streptomyces</taxon>
    </lineage>
</organism>
<proteinExistence type="predicted"/>
<gene>
    <name evidence="3" type="ORF">WKI71_44375</name>
</gene>
<evidence type="ECO:0000256" key="1">
    <source>
        <dbReference type="SAM" id="MobiDB-lite"/>
    </source>
</evidence>
<feature type="region of interest" description="Disordered" evidence="1">
    <location>
        <begin position="371"/>
        <end position="429"/>
    </location>
</feature>
<dbReference type="Gene3D" id="3.40.390.10">
    <property type="entry name" value="Collagenase (Catalytic Domain)"/>
    <property type="match status" value="1"/>
</dbReference>
<feature type="domain" description="Peptidase metallopeptidase" evidence="2">
    <location>
        <begin position="21"/>
        <end position="175"/>
    </location>
</feature>
<dbReference type="EMBL" id="JBBKAK010000001">
    <property type="protein sequence ID" value="MEJ8672855.1"/>
    <property type="molecule type" value="Genomic_DNA"/>
</dbReference>
<accession>A0ABU8UVB3</accession>